<keyword evidence="4" id="KW-0539">Nucleus</keyword>
<dbReference type="SUPFAM" id="SSF57701">
    <property type="entry name" value="Zn2/Cys6 DNA-binding domain"/>
    <property type="match status" value="1"/>
</dbReference>
<evidence type="ECO:0000259" key="6">
    <source>
        <dbReference type="PROSITE" id="PS50048"/>
    </source>
</evidence>
<keyword evidence="3" id="KW-0804">Transcription</keyword>
<dbReference type="PROSITE" id="PS50048">
    <property type="entry name" value="ZN2_CY6_FUNGAL_2"/>
    <property type="match status" value="1"/>
</dbReference>
<dbReference type="GO" id="GO:0008270">
    <property type="term" value="F:zinc ion binding"/>
    <property type="evidence" value="ECO:0007669"/>
    <property type="project" value="InterPro"/>
</dbReference>
<sequence>MNQHQQTYPPFPPQQQQGPYAYANSYPPPIPQTTPYSYPPALSQQQQPLQQSSSQLQQGVPTAQSQQSPFFQTLPQGAPRAQPSRSRQQRTSTGNHNDPSSVPSTPGNGPGAPPPMPNSPPNYEEELMSALQQENAGGNSIVIDDTLNDDNDNENDDDDDDVQMGDGNDDEPIYQLPPPPEAIYPNEVDLEKAMHAWSLEHGYELVRRASKKNARGQLYKRYFHCSKHGKTSTQKKDADKNKVRVNRKSNRIGCPMSLAAVAVDPHDPSGNWQIRHRKTHHNHPAVDAIKLAGHRRRARLGGVEKAVDGLFAIGTNTSDVLKFLQRTNPDGLFNRTDVANMKLKYKKYGTCAQRPDDGTVEKNIPVSSKSGFPSACTNCRSKKTKCDSIRPVCGACAKSGAQCHYDHAPHPRVEQAAVEALNAPPPPTPQRQPSQQLQNQHMNSMDNSMTMMEQPALHPQFSNTPSINHQNAQQAEQVLAALANFQQEHVKPTRLTLESSAVEVLANSVCGNGDSYKTVVPRPYALGSDWRLFKDNFTAAAVKENSYDVLIGDKKEPTKPSGELSVEENNEYIKQLAIFKRRNEMLKIGLKECLAANMWSRMNQHKTANEIWLGLEDMCMPRGSDQAYVRFLEINNITLQNSGSLDSLVHKLETKYNDFNQLQHHHDSRRLPPAERAKKLNTGNGTFPEDMLCFIFLRNLGHQHQTLASNLCKKNNIGGYGSGERLGFKELTALVKRAMDWEASRQANGGR</sequence>
<dbReference type="HOGENOM" id="CLU_370461_0_0_1"/>
<dbReference type="AlphaFoldDB" id="M2Y1D1"/>
<gene>
    <name evidence="7" type="ORF">DOTSEDRAFT_91584</name>
</gene>
<dbReference type="PANTHER" id="PTHR31069:SF32">
    <property type="entry name" value="ARGININE METABOLISM REGULATION PROTEIN II"/>
    <property type="match status" value="1"/>
</dbReference>
<dbReference type="PANTHER" id="PTHR31069">
    <property type="entry name" value="OLEATE-ACTIVATED TRANSCRIPTION FACTOR 1-RELATED"/>
    <property type="match status" value="1"/>
</dbReference>
<reference evidence="7 8" key="2">
    <citation type="journal article" date="2012" name="PLoS Pathog.">
        <title>Diverse lifestyles and strategies of plant pathogenesis encoded in the genomes of eighteen Dothideomycetes fungi.</title>
        <authorList>
            <person name="Ohm R.A."/>
            <person name="Feau N."/>
            <person name="Henrissat B."/>
            <person name="Schoch C.L."/>
            <person name="Horwitz B.A."/>
            <person name="Barry K.W."/>
            <person name="Condon B.J."/>
            <person name="Copeland A.C."/>
            <person name="Dhillon B."/>
            <person name="Glaser F."/>
            <person name="Hesse C.N."/>
            <person name="Kosti I."/>
            <person name="LaButti K."/>
            <person name="Lindquist E.A."/>
            <person name="Lucas S."/>
            <person name="Salamov A.A."/>
            <person name="Bradshaw R.E."/>
            <person name="Ciuffetti L."/>
            <person name="Hamelin R.C."/>
            <person name="Kema G.H.J."/>
            <person name="Lawrence C."/>
            <person name="Scott J.A."/>
            <person name="Spatafora J.W."/>
            <person name="Turgeon B.G."/>
            <person name="de Wit P.J.G.M."/>
            <person name="Zhong S."/>
            <person name="Goodwin S.B."/>
            <person name="Grigoriev I.V."/>
        </authorList>
    </citation>
    <scope>NUCLEOTIDE SEQUENCE [LARGE SCALE GENOMIC DNA]</scope>
    <source>
        <strain evidence="8">NZE10 / CBS 128990</strain>
    </source>
</reference>
<dbReference type="CDD" id="cd00067">
    <property type="entry name" value="GAL4"/>
    <property type="match status" value="1"/>
</dbReference>
<dbReference type="InterPro" id="IPR036864">
    <property type="entry name" value="Zn2-C6_fun-type_DNA-bd_sf"/>
</dbReference>
<dbReference type="InterPro" id="IPR001138">
    <property type="entry name" value="Zn2Cys6_DnaBD"/>
</dbReference>
<evidence type="ECO:0000256" key="2">
    <source>
        <dbReference type="ARBA" id="ARBA00023125"/>
    </source>
</evidence>
<feature type="compositionally biased region" description="Polar residues" evidence="5">
    <location>
        <begin position="59"/>
        <end position="75"/>
    </location>
</feature>
<feature type="compositionally biased region" description="Low complexity" evidence="5">
    <location>
        <begin position="431"/>
        <end position="440"/>
    </location>
</feature>
<evidence type="ECO:0000256" key="5">
    <source>
        <dbReference type="SAM" id="MobiDB-lite"/>
    </source>
</evidence>
<dbReference type="Pfam" id="PF00172">
    <property type="entry name" value="Zn_clus"/>
    <property type="match status" value="1"/>
</dbReference>
<dbReference type="OMA" id="NRIGCPM"/>
<protein>
    <recommendedName>
        <fullName evidence="6">Zn(2)-C6 fungal-type domain-containing protein</fullName>
    </recommendedName>
</protein>
<dbReference type="STRING" id="675120.M2Y1D1"/>
<dbReference type="Pfam" id="PF03101">
    <property type="entry name" value="FAR1"/>
    <property type="match status" value="1"/>
</dbReference>
<dbReference type="EMBL" id="KB446545">
    <property type="protein sequence ID" value="EME39114.1"/>
    <property type="molecule type" value="Genomic_DNA"/>
</dbReference>
<feature type="region of interest" description="Disordered" evidence="5">
    <location>
        <begin position="1"/>
        <end position="179"/>
    </location>
</feature>
<keyword evidence="1" id="KW-0805">Transcription regulation</keyword>
<name>M2Y1D1_DOTSN</name>
<feature type="compositionally biased region" description="Acidic residues" evidence="5">
    <location>
        <begin position="146"/>
        <end position="172"/>
    </location>
</feature>
<evidence type="ECO:0000256" key="3">
    <source>
        <dbReference type="ARBA" id="ARBA00023163"/>
    </source>
</evidence>
<dbReference type="Proteomes" id="UP000016933">
    <property type="component" value="Unassembled WGS sequence"/>
</dbReference>
<evidence type="ECO:0000313" key="8">
    <source>
        <dbReference type="Proteomes" id="UP000016933"/>
    </source>
</evidence>
<feature type="compositionally biased region" description="Low complexity" evidence="5">
    <location>
        <begin position="1"/>
        <end position="19"/>
    </location>
</feature>
<dbReference type="GO" id="GO:0003677">
    <property type="term" value="F:DNA binding"/>
    <property type="evidence" value="ECO:0007669"/>
    <property type="project" value="UniProtKB-KW"/>
</dbReference>
<feature type="compositionally biased region" description="Pro residues" evidence="5">
    <location>
        <begin position="111"/>
        <end position="120"/>
    </location>
</feature>
<evidence type="ECO:0000256" key="4">
    <source>
        <dbReference type="ARBA" id="ARBA00023242"/>
    </source>
</evidence>
<organism evidence="7 8">
    <name type="scientific">Dothistroma septosporum (strain NZE10 / CBS 128990)</name>
    <name type="common">Red band needle blight fungus</name>
    <name type="synonym">Mycosphaerella pini</name>
    <dbReference type="NCBI Taxonomy" id="675120"/>
    <lineage>
        <taxon>Eukaryota</taxon>
        <taxon>Fungi</taxon>
        <taxon>Dikarya</taxon>
        <taxon>Ascomycota</taxon>
        <taxon>Pezizomycotina</taxon>
        <taxon>Dothideomycetes</taxon>
        <taxon>Dothideomycetidae</taxon>
        <taxon>Mycosphaerellales</taxon>
        <taxon>Mycosphaerellaceae</taxon>
        <taxon>Dothistroma</taxon>
    </lineage>
</organism>
<dbReference type="PROSITE" id="PS00463">
    <property type="entry name" value="ZN2_CY6_FUNGAL_1"/>
    <property type="match status" value="1"/>
</dbReference>
<reference evidence="8" key="1">
    <citation type="journal article" date="2012" name="PLoS Genet.">
        <title>The genomes of the fungal plant pathogens Cladosporium fulvum and Dothistroma septosporum reveal adaptation to different hosts and lifestyles but also signatures of common ancestry.</title>
        <authorList>
            <person name="de Wit P.J.G.M."/>
            <person name="van der Burgt A."/>
            <person name="Oekmen B."/>
            <person name="Stergiopoulos I."/>
            <person name="Abd-Elsalam K.A."/>
            <person name="Aerts A.L."/>
            <person name="Bahkali A.H."/>
            <person name="Beenen H.G."/>
            <person name="Chettri P."/>
            <person name="Cox M.P."/>
            <person name="Datema E."/>
            <person name="de Vries R.P."/>
            <person name="Dhillon B."/>
            <person name="Ganley A.R."/>
            <person name="Griffiths S.A."/>
            <person name="Guo Y."/>
            <person name="Hamelin R.C."/>
            <person name="Henrissat B."/>
            <person name="Kabir M.S."/>
            <person name="Jashni M.K."/>
            <person name="Kema G."/>
            <person name="Klaubauf S."/>
            <person name="Lapidus A."/>
            <person name="Levasseur A."/>
            <person name="Lindquist E."/>
            <person name="Mehrabi R."/>
            <person name="Ohm R.A."/>
            <person name="Owen T.J."/>
            <person name="Salamov A."/>
            <person name="Schwelm A."/>
            <person name="Schijlen E."/>
            <person name="Sun H."/>
            <person name="van den Burg H.A."/>
            <person name="van Ham R.C.H.J."/>
            <person name="Zhang S."/>
            <person name="Goodwin S.B."/>
            <person name="Grigoriev I.V."/>
            <person name="Collemare J."/>
            <person name="Bradshaw R.E."/>
        </authorList>
    </citation>
    <scope>NUCLEOTIDE SEQUENCE [LARGE SCALE GENOMIC DNA]</scope>
    <source>
        <strain evidence="8">NZE10 / CBS 128990</strain>
    </source>
</reference>
<dbReference type="SMART" id="SM00066">
    <property type="entry name" value="GAL4"/>
    <property type="match status" value="1"/>
</dbReference>
<evidence type="ECO:0000313" key="7">
    <source>
        <dbReference type="EMBL" id="EME39114.1"/>
    </source>
</evidence>
<accession>M2Y1D1</accession>
<feature type="compositionally biased region" description="Low complexity" evidence="5">
    <location>
        <begin position="78"/>
        <end position="93"/>
    </location>
</feature>
<dbReference type="InterPro" id="IPR050675">
    <property type="entry name" value="OAF3"/>
</dbReference>
<dbReference type="OrthoDB" id="2943660at2759"/>
<feature type="region of interest" description="Disordered" evidence="5">
    <location>
        <begin position="421"/>
        <end position="440"/>
    </location>
</feature>
<feature type="compositionally biased region" description="Low complexity" evidence="5">
    <location>
        <begin position="42"/>
        <end position="58"/>
    </location>
</feature>
<dbReference type="eggNOG" id="ENOG502RV4Y">
    <property type="taxonomic scope" value="Eukaryota"/>
</dbReference>
<evidence type="ECO:0000256" key="1">
    <source>
        <dbReference type="ARBA" id="ARBA00023015"/>
    </source>
</evidence>
<dbReference type="GO" id="GO:0000981">
    <property type="term" value="F:DNA-binding transcription factor activity, RNA polymerase II-specific"/>
    <property type="evidence" value="ECO:0007669"/>
    <property type="project" value="InterPro"/>
</dbReference>
<keyword evidence="2" id="KW-0238">DNA-binding</keyword>
<feature type="domain" description="Zn(2)-C6 fungal-type" evidence="6">
    <location>
        <begin position="375"/>
        <end position="405"/>
    </location>
</feature>
<proteinExistence type="predicted"/>
<keyword evidence="8" id="KW-1185">Reference proteome</keyword>
<dbReference type="Gene3D" id="4.10.240.10">
    <property type="entry name" value="Zn(2)-C6 fungal-type DNA-binding domain"/>
    <property type="match status" value="1"/>
</dbReference>
<dbReference type="InterPro" id="IPR004330">
    <property type="entry name" value="FAR1_DNA_bnd_dom"/>
</dbReference>